<feature type="compositionally biased region" description="Polar residues" evidence="7">
    <location>
        <begin position="294"/>
        <end position="303"/>
    </location>
</feature>
<dbReference type="Proteomes" id="UP000076632">
    <property type="component" value="Unassembled WGS sequence"/>
</dbReference>
<feature type="compositionally biased region" description="Polar residues" evidence="7">
    <location>
        <begin position="358"/>
        <end position="380"/>
    </location>
</feature>
<proteinExistence type="predicted"/>
<accession>A0A165GHF2</accession>
<dbReference type="InterPro" id="IPR019786">
    <property type="entry name" value="Zinc_finger_PHD-type_CS"/>
</dbReference>
<evidence type="ECO:0000256" key="1">
    <source>
        <dbReference type="ARBA" id="ARBA00004123"/>
    </source>
</evidence>
<dbReference type="PROSITE" id="PS50016">
    <property type="entry name" value="ZF_PHD_2"/>
    <property type="match status" value="1"/>
</dbReference>
<feature type="compositionally biased region" description="Basic and acidic residues" evidence="7">
    <location>
        <begin position="237"/>
        <end position="253"/>
    </location>
</feature>
<feature type="compositionally biased region" description="Polar residues" evidence="7">
    <location>
        <begin position="198"/>
        <end position="214"/>
    </location>
</feature>
<feature type="compositionally biased region" description="Low complexity" evidence="7">
    <location>
        <begin position="801"/>
        <end position="824"/>
    </location>
</feature>
<comment type="subcellular location">
    <subcellularLocation>
        <location evidence="1">Nucleus</location>
    </subcellularLocation>
</comment>
<keyword evidence="4" id="KW-0862">Zinc</keyword>
<feature type="compositionally biased region" description="Low complexity" evidence="7">
    <location>
        <begin position="578"/>
        <end position="594"/>
    </location>
</feature>
<feature type="compositionally biased region" description="Pro residues" evidence="7">
    <location>
        <begin position="172"/>
        <end position="181"/>
    </location>
</feature>
<dbReference type="SMART" id="SM00249">
    <property type="entry name" value="PHD"/>
    <property type="match status" value="1"/>
</dbReference>
<feature type="compositionally biased region" description="Polar residues" evidence="7">
    <location>
        <begin position="424"/>
        <end position="433"/>
    </location>
</feature>
<dbReference type="OrthoDB" id="436852at2759"/>
<keyword evidence="3 6" id="KW-0863">Zinc-finger</keyword>
<reference evidence="9 10" key="1">
    <citation type="journal article" date="2016" name="Fungal Biol.">
        <title>The genome of Xylona heveae provides a window into fungal endophytism.</title>
        <authorList>
            <person name="Gazis R."/>
            <person name="Kuo A."/>
            <person name="Riley R."/>
            <person name="LaButti K."/>
            <person name="Lipzen A."/>
            <person name="Lin J."/>
            <person name="Amirebrahimi M."/>
            <person name="Hesse C.N."/>
            <person name="Spatafora J.W."/>
            <person name="Henrissat B."/>
            <person name="Hainaut M."/>
            <person name="Grigoriev I.V."/>
            <person name="Hibbett D.S."/>
        </authorList>
    </citation>
    <scope>NUCLEOTIDE SEQUENCE [LARGE SCALE GENOMIC DNA]</scope>
    <source>
        <strain evidence="9 10">TC161</strain>
    </source>
</reference>
<dbReference type="AlphaFoldDB" id="A0A165GHF2"/>
<organism evidence="9 10">
    <name type="scientific">Xylona heveae (strain CBS 132557 / TC161)</name>
    <dbReference type="NCBI Taxonomy" id="1328760"/>
    <lineage>
        <taxon>Eukaryota</taxon>
        <taxon>Fungi</taxon>
        <taxon>Dikarya</taxon>
        <taxon>Ascomycota</taxon>
        <taxon>Pezizomycotina</taxon>
        <taxon>Xylonomycetes</taxon>
        <taxon>Xylonales</taxon>
        <taxon>Xylonaceae</taxon>
        <taxon>Xylona</taxon>
    </lineage>
</organism>
<evidence type="ECO:0000256" key="2">
    <source>
        <dbReference type="ARBA" id="ARBA00022723"/>
    </source>
</evidence>
<evidence type="ECO:0000256" key="3">
    <source>
        <dbReference type="ARBA" id="ARBA00022771"/>
    </source>
</evidence>
<dbReference type="Pfam" id="PF00628">
    <property type="entry name" value="PHD"/>
    <property type="match status" value="1"/>
</dbReference>
<feature type="region of interest" description="Disordered" evidence="7">
    <location>
        <begin position="773"/>
        <end position="825"/>
    </location>
</feature>
<feature type="region of interest" description="Disordered" evidence="7">
    <location>
        <begin position="80"/>
        <end position="458"/>
    </location>
</feature>
<dbReference type="InterPro" id="IPR019787">
    <property type="entry name" value="Znf_PHD-finger"/>
</dbReference>
<evidence type="ECO:0000313" key="10">
    <source>
        <dbReference type="Proteomes" id="UP000076632"/>
    </source>
</evidence>
<feature type="region of interest" description="Disordered" evidence="7">
    <location>
        <begin position="636"/>
        <end position="660"/>
    </location>
</feature>
<feature type="compositionally biased region" description="Basic and acidic residues" evidence="7">
    <location>
        <begin position="596"/>
        <end position="605"/>
    </location>
</feature>
<dbReference type="InterPro" id="IPR013083">
    <property type="entry name" value="Znf_RING/FYVE/PHD"/>
</dbReference>
<keyword evidence="10" id="KW-1185">Reference proteome</keyword>
<dbReference type="CDD" id="cd16039">
    <property type="entry name" value="PHD_SPP1"/>
    <property type="match status" value="1"/>
</dbReference>
<dbReference type="InterPro" id="IPR001965">
    <property type="entry name" value="Znf_PHD"/>
</dbReference>
<gene>
    <name evidence="9" type="ORF">L228DRAFT_261391</name>
</gene>
<dbReference type="GO" id="GO:0045893">
    <property type="term" value="P:positive regulation of DNA-templated transcription"/>
    <property type="evidence" value="ECO:0007669"/>
    <property type="project" value="TreeGrafter"/>
</dbReference>
<keyword evidence="2" id="KW-0479">Metal-binding</keyword>
<feature type="region of interest" description="Disordered" evidence="7">
    <location>
        <begin position="560"/>
        <end position="607"/>
    </location>
</feature>
<feature type="domain" description="PHD-type" evidence="8">
    <location>
        <begin position="463"/>
        <end position="514"/>
    </location>
</feature>
<dbReference type="PANTHER" id="PTHR46174">
    <property type="entry name" value="CXXC-TYPE ZINC FINGER PROTEIN 1"/>
    <property type="match status" value="1"/>
</dbReference>
<protein>
    <recommendedName>
        <fullName evidence="8">PHD-type domain-containing protein</fullName>
    </recommendedName>
</protein>
<dbReference type="InterPro" id="IPR037869">
    <property type="entry name" value="Spp1/CFP1"/>
</dbReference>
<sequence length="895" mass="95590">MSFTLPELLNPSPQPEDTGLQGGRKSPSPPAQTPLQRPQLPPVDSIRLENAQRVNHRPGDNNNFIASAHDAADALAYLANSAGPPLPRVGSPGRLGPNSVLENPKHYVSQDCQEKLPGDSFRPIAAPVEPSPPHEPRRASTLSTLDQYHHRNHSSAEQLEQRRHAIELSSELPPPRLPPIRPTFFSTLDARMPEQPSERTASPRNEDNPPQTSAFADATMSDATPKRETPGSDAIDNENKNEASREAAKEAKAEVGAPTPGQLAPDAREPTYTHTEPVTAQIRQPSPGPLPTLQEPSITSPPSVQVKAEPSATPREPSPSSPLPPAVKESKPSGQDLGMEQLSVPGEAGEVKDEGSIKASSTRGSTPAQSAIGTTGSTKQGESKKRAAPKSTSKKGTASTIKKPAAKKRRLSTESVEGGRSSKRSATPASSRASKGPANRKYSATPLASSPGPDEEDVEDDGQIFCICRKPDNHTWMIACDGGCDDWFHGKCVKINEEDGDLIDRYVCPNCSEAGYGHTSWKPMCRLNGCRQPARLSKNNLSKYCSDEHGQEFMRQSMLRIKPDLSSTTSSKGKRSRAGAAGAATATAAASSHNAAHHETIEAETKGGVLKPSEISTLVKSATSIDTFRRLGESILPLSPPATNTSPHSSPPPRSSASAAAAAAAATVAAVAPPTLATPSLELTPPEALQLSHISAQKASLKDRRLALQDRERFTHLIKDAARRHLETTHGGQKAAKDLCGYDPRLAWSDDEFDEWRLSEAGRRAFSTDIIDEEPRANEAEPGAGTGPDADGPVMDGIETNAVSSNPESAPAAPAASNTTTTNPYDRICTRKRCERHKQWLKVAMQDLRFEEANLADDMRRLEREEGGIRERAALRALGAGAGANPKEGNVEVVG</sequence>
<feature type="region of interest" description="Disordered" evidence="7">
    <location>
        <begin position="1"/>
        <end position="44"/>
    </location>
</feature>
<evidence type="ECO:0000256" key="7">
    <source>
        <dbReference type="SAM" id="MobiDB-lite"/>
    </source>
</evidence>
<name>A0A165GHF2_XYLHT</name>
<evidence type="ECO:0000256" key="6">
    <source>
        <dbReference type="PROSITE-ProRule" id="PRU00146"/>
    </source>
</evidence>
<feature type="compositionally biased region" description="Pro residues" evidence="7">
    <location>
        <begin position="316"/>
        <end position="325"/>
    </location>
</feature>
<evidence type="ECO:0000256" key="5">
    <source>
        <dbReference type="ARBA" id="ARBA00023242"/>
    </source>
</evidence>
<dbReference type="InterPro" id="IPR011011">
    <property type="entry name" value="Znf_FYVE_PHD"/>
</dbReference>
<dbReference type="OMA" id="MIMCDRC"/>
<dbReference type="SUPFAM" id="SSF57903">
    <property type="entry name" value="FYVE/PHD zinc finger"/>
    <property type="match status" value="1"/>
</dbReference>
<feature type="compositionally biased region" description="Polar residues" evidence="7">
    <location>
        <begin position="272"/>
        <end position="284"/>
    </location>
</feature>
<evidence type="ECO:0000256" key="4">
    <source>
        <dbReference type="ARBA" id="ARBA00022833"/>
    </source>
</evidence>
<dbReference type="PROSITE" id="PS01359">
    <property type="entry name" value="ZF_PHD_1"/>
    <property type="match status" value="1"/>
</dbReference>
<dbReference type="PANTHER" id="PTHR46174:SF1">
    <property type="entry name" value="CXXC-TYPE ZINC FINGER PROTEIN 1"/>
    <property type="match status" value="1"/>
</dbReference>
<dbReference type="GO" id="GO:0008270">
    <property type="term" value="F:zinc ion binding"/>
    <property type="evidence" value="ECO:0007669"/>
    <property type="project" value="UniProtKB-KW"/>
</dbReference>
<keyword evidence="5" id="KW-0539">Nucleus</keyword>
<dbReference type="GO" id="GO:0048188">
    <property type="term" value="C:Set1C/COMPASS complex"/>
    <property type="evidence" value="ECO:0007669"/>
    <property type="project" value="InterPro"/>
</dbReference>
<dbReference type="GeneID" id="28899469"/>
<feature type="compositionally biased region" description="Polar residues" evidence="7">
    <location>
        <begin position="390"/>
        <end position="400"/>
    </location>
</feature>
<dbReference type="Gene3D" id="3.30.40.10">
    <property type="entry name" value="Zinc/RING finger domain, C3HC4 (zinc finger)"/>
    <property type="match status" value="1"/>
</dbReference>
<feature type="compositionally biased region" description="Low complexity" evidence="7">
    <location>
        <begin position="780"/>
        <end position="793"/>
    </location>
</feature>
<dbReference type="InParanoid" id="A0A165GHF2"/>
<evidence type="ECO:0000313" key="9">
    <source>
        <dbReference type="EMBL" id="KZF22187.1"/>
    </source>
</evidence>
<dbReference type="EMBL" id="KV407459">
    <property type="protein sequence ID" value="KZF22187.1"/>
    <property type="molecule type" value="Genomic_DNA"/>
</dbReference>
<evidence type="ECO:0000259" key="8">
    <source>
        <dbReference type="PROSITE" id="PS50016"/>
    </source>
</evidence>
<dbReference type="STRING" id="1328760.A0A165GHF2"/>
<dbReference type="RefSeq" id="XP_018187742.1">
    <property type="nucleotide sequence ID" value="XM_018334332.1"/>
</dbReference>